<sequence>MMYKCSFNDIHCSVNDFVPFTSFLYGACYTFNAALKNNTNRNILYANEYGGDGKLSIGLYIHSHQYVLHLPSGFGAIALVHGNTQLPNIEAAGIELAPGQRHKLGYKKKTTYLLPSPYTPCTKKISPNMQAMFEYYNNTNYGYSEMLCYQLCGQVYAYEQCGCVNPILWNGRKLYISSMNQVVFAPLCEFGKMCYKEKIGELLISSSLMKSYCSECLQECAIENFIIQTSSLSQPGEWEMEKIKQFVENSTIPLATNWSCTWQDEIRKNYLTINVVRETIPVASQYYTSKYGDIVQINLFNQPTIIISNPDFADYILRRNGKNYTLRFGNSLGLEYLGMKNKGIIWNRNIQRWKYQRLNFFQKALNNKLLDDAKYVSNDATDYVLKHLDKYEIETNIIDTMDLLRSITFTITCHLFLDLPIGIISIEKTKYYVNSIVQYFKAWEYFLLKPTQIYDEKQTNKHQKSIKQLNNVVNELISKRVMNNNCLFINSLLNALNNQQITKEEMNQCILEMLIAGTDTSSVTMFYFLLALCDRKELEEQLLKELKENSYQILINGLKESMRFKPVGPVIMRCTINDDIYNNTHIKNGTNIIINLVDMHRRNEYFVQGNQFNLINVEDKDLSNTNNEKNVFLPFGIGPKECVGRWLAKVEMEIIIEQLILNYSFKRANGTKTLEELQTRWDIAQQPTDPGYMLIQKR</sequence>
<dbReference type="EMBL" id="CAJOAX010003995">
    <property type="protein sequence ID" value="CAF3884336.1"/>
    <property type="molecule type" value="Genomic_DNA"/>
</dbReference>
<dbReference type="InterPro" id="IPR001128">
    <property type="entry name" value="Cyt_P450"/>
</dbReference>
<dbReference type="Gene3D" id="2.60.470.10">
    <property type="entry name" value="Acid-sensing ion channels like domains"/>
    <property type="match status" value="1"/>
</dbReference>
<evidence type="ECO:0000256" key="5">
    <source>
        <dbReference type="ARBA" id="ARBA00023002"/>
    </source>
</evidence>
<evidence type="ECO:0000313" key="14">
    <source>
        <dbReference type="EMBL" id="CAF1221173.1"/>
    </source>
</evidence>
<evidence type="ECO:0000256" key="13">
    <source>
        <dbReference type="RuleBase" id="RU000461"/>
    </source>
</evidence>
<name>A0A814XVR9_9BILA</name>
<evidence type="ECO:0000313" key="15">
    <source>
        <dbReference type="EMBL" id="CAF3884336.1"/>
    </source>
</evidence>
<evidence type="ECO:0000256" key="4">
    <source>
        <dbReference type="ARBA" id="ARBA00022723"/>
    </source>
</evidence>
<dbReference type="PRINTS" id="PR00385">
    <property type="entry name" value="P450"/>
</dbReference>
<comment type="subcellular location">
    <subcellularLocation>
        <location evidence="2">Membrane</location>
    </subcellularLocation>
</comment>
<dbReference type="SUPFAM" id="SSF48264">
    <property type="entry name" value="Cytochrome P450"/>
    <property type="match status" value="1"/>
</dbReference>
<dbReference type="InterPro" id="IPR036396">
    <property type="entry name" value="Cyt_P450_sf"/>
</dbReference>
<reference evidence="14" key="1">
    <citation type="submission" date="2021-02" db="EMBL/GenBank/DDBJ databases">
        <authorList>
            <person name="Nowell W R."/>
        </authorList>
    </citation>
    <scope>NUCLEOTIDE SEQUENCE</scope>
</reference>
<evidence type="ECO:0000313" key="16">
    <source>
        <dbReference type="Proteomes" id="UP000663882"/>
    </source>
</evidence>
<evidence type="ECO:0000256" key="10">
    <source>
        <dbReference type="ARBA" id="ARBA00042499"/>
    </source>
</evidence>
<protein>
    <recommendedName>
        <fullName evidence="9">aromatase</fullName>
        <ecNumber evidence="9">1.14.14.14</ecNumber>
    </recommendedName>
    <alternativeName>
        <fullName evidence="11">Cytochrome P-450AROM</fullName>
    </alternativeName>
    <alternativeName>
        <fullName evidence="10">Estrogen synthase</fullName>
    </alternativeName>
</protein>
<feature type="binding site" description="axial binding residue" evidence="12">
    <location>
        <position position="642"/>
    </location>
    <ligand>
        <name>heme</name>
        <dbReference type="ChEBI" id="CHEBI:30413"/>
    </ligand>
    <ligandPart>
        <name>Fe</name>
        <dbReference type="ChEBI" id="CHEBI:18248"/>
    </ligandPart>
</feature>
<dbReference type="AlphaFoldDB" id="A0A814XVR9"/>
<keyword evidence="5 13" id="KW-0560">Oxidoreductase</keyword>
<dbReference type="GO" id="GO:0005272">
    <property type="term" value="F:sodium channel activity"/>
    <property type="evidence" value="ECO:0007669"/>
    <property type="project" value="UniProtKB-KW"/>
</dbReference>
<dbReference type="EC" id="1.14.14.14" evidence="9"/>
<dbReference type="GO" id="GO:0070330">
    <property type="term" value="F:aromatase activity"/>
    <property type="evidence" value="ECO:0007669"/>
    <property type="project" value="UniProtKB-EC"/>
</dbReference>
<keyword evidence="12 13" id="KW-0349">Heme</keyword>
<evidence type="ECO:0000256" key="2">
    <source>
        <dbReference type="ARBA" id="ARBA00004370"/>
    </source>
</evidence>
<keyword evidence="7 13" id="KW-0503">Monooxygenase</keyword>
<evidence type="ECO:0000256" key="3">
    <source>
        <dbReference type="ARBA" id="ARBA00010617"/>
    </source>
</evidence>
<dbReference type="PROSITE" id="PS00086">
    <property type="entry name" value="CYTOCHROME_P450"/>
    <property type="match status" value="1"/>
</dbReference>
<evidence type="ECO:0000256" key="6">
    <source>
        <dbReference type="ARBA" id="ARBA00023004"/>
    </source>
</evidence>
<dbReference type="PANTHER" id="PTHR24291">
    <property type="entry name" value="CYTOCHROME P450 FAMILY 4"/>
    <property type="match status" value="1"/>
</dbReference>
<comment type="caution">
    <text evidence="14">The sequence shown here is derived from an EMBL/GenBank/DDBJ whole genome shotgun (WGS) entry which is preliminary data.</text>
</comment>
<keyword evidence="8" id="KW-0472">Membrane</keyword>
<comment type="cofactor">
    <cofactor evidence="1 12">
        <name>heme</name>
        <dbReference type="ChEBI" id="CHEBI:30413"/>
    </cofactor>
</comment>
<dbReference type="Proteomes" id="UP000663882">
    <property type="component" value="Unassembled WGS sequence"/>
</dbReference>
<organism evidence="14 16">
    <name type="scientific">Rotaria sordida</name>
    <dbReference type="NCBI Taxonomy" id="392033"/>
    <lineage>
        <taxon>Eukaryota</taxon>
        <taxon>Metazoa</taxon>
        <taxon>Spiralia</taxon>
        <taxon>Gnathifera</taxon>
        <taxon>Rotifera</taxon>
        <taxon>Eurotatoria</taxon>
        <taxon>Bdelloidea</taxon>
        <taxon>Philodinida</taxon>
        <taxon>Philodinidae</taxon>
        <taxon>Rotaria</taxon>
    </lineage>
</organism>
<comment type="similarity">
    <text evidence="3 13">Belongs to the cytochrome P450 family.</text>
</comment>
<dbReference type="GO" id="GO:0016020">
    <property type="term" value="C:membrane"/>
    <property type="evidence" value="ECO:0007669"/>
    <property type="project" value="UniProtKB-SubCell"/>
</dbReference>
<gene>
    <name evidence="15" type="ORF">OTI717_LOCUS22927</name>
    <name evidence="14" type="ORF">RFH988_LOCUS25652</name>
</gene>
<dbReference type="Gene3D" id="1.10.630.10">
    <property type="entry name" value="Cytochrome P450"/>
    <property type="match status" value="1"/>
</dbReference>
<evidence type="ECO:0000256" key="12">
    <source>
        <dbReference type="PIRSR" id="PIRSR602401-1"/>
    </source>
</evidence>
<keyword evidence="6 12" id="KW-0408">Iron</keyword>
<evidence type="ECO:0000256" key="11">
    <source>
        <dbReference type="ARBA" id="ARBA00043174"/>
    </source>
</evidence>
<evidence type="ECO:0000256" key="9">
    <source>
        <dbReference type="ARBA" id="ARBA00038885"/>
    </source>
</evidence>
<evidence type="ECO:0000256" key="8">
    <source>
        <dbReference type="ARBA" id="ARBA00023136"/>
    </source>
</evidence>
<dbReference type="Pfam" id="PF00067">
    <property type="entry name" value="p450"/>
    <property type="match status" value="1"/>
</dbReference>
<dbReference type="PANTHER" id="PTHR24291:SF43">
    <property type="entry name" value="AROMATASE"/>
    <property type="match status" value="1"/>
</dbReference>
<dbReference type="GO" id="GO:0005506">
    <property type="term" value="F:iron ion binding"/>
    <property type="evidence" value="ECO:0007669"/>
    <property type="project" value="InterPro"/>
</dbReference>
<dbReference type="InterPro" id="IPR002401">
    <property type="entry name" value="Cyt_P450_E_grp-I"/>
</dbReference>
<accession>A0A814XVR9</accession>
<evidence type="ECO:0000256" key="1">
    <source>
        <dbReference type="ARBA" id="ARBA00001971"/>
    </source>
</evidence>
<dbReference type="OrthoDB" id="1470350at2759"/>
<proteinExistence type="inferred from homology"/>
<dbReference type="Proteomes" id="UP000663823">
    <property type="component" value="Unassembled WGS sequence"/>
</dbReference>
<dbReference type="GO" id="GO:0020037">
    <property type="term" value="F:heme binding"/>
    <property type="evidence" value="ECO:0007669"/>
    <property type="project" value="InterPro"/>
</dbReference>
<dbReference type="PRINTS" id="PR00463">
    <property type="entry name" value="EP450I"/>
</dbReference>
<dbReference type="EMBL" id="CAJNOO010001967">
    <property type="protein sequence ID" value="CAF1221173.1"/>
    <property type="molecule type" value="Genomic_DNA"/>
</dbReference>
<dbReference type="InterPro" id="IPR050196">
    <property type="entry name" value="Cytochrome_P450_Monoox"/>
</dbReference>
<evidence type="ECO:0000256" key="7">
    <source>
        <dbReference type="ARBA" id="ARBA00023033"/>
    </source>
</evidence>
<dbReference type="InterPro" id="IPR017972">
    <property type="entry name" value="Cyt_P450_CS"/>
</dbReference>
<keyword evidence="4 12" id="KW-0479">Metal-binding</keyword>